<comment type="pathway">
    <text evidence="9">Cofactor biosynthesis; tetrahydrofolate biosynthesis; 2-amino-4-hydroxy-6-hydroxymethyl-7,8-dihydropteridine diphosphate from 7,8-dihydroneopterin triphosphate: step 3/4.</text>
</comment>
<dbReference type="PANTHER" id="PTHR43071">
    <property type="entry name" value="2-AMINO-4-HYDROXY-6-HYDROXYMETHYLDIHYDROPTERIDINE PYROPHOSPHOKINASE"/>
    <property type="match status" value="1"/>
</dbReference>
<dbReference type="PANTHER" id="PTHR43071:SF1">
    <property type="entry name" value="2-AMINO-4-HYDROXY-6-HYDROXYMETHYLDIHYDROPTERIDINE PYROPHOSPHOKINASE"/>
    <property type="match status" value="1"/>
</dbReference>
<dbReference type="SUPFAM" id="SSF55620">
    <property type="entry name" value="Tetrahydrobiopterin biosynthesis enzymes-like"/>
    <property type="match status" value="1"/>
</dbReference>
<dbReference type="Gene3D" id="3.30.70.560">
    <property type="entry name" value="7,8-Dihydro-6-hydroxymethylpterin-pyrophosphokinase HPPK"/>
    <property type="match status" value="1"/>
</dbReference>
<dbReference type="Pfam" id="PF02152">
    <property type="entry name" value="FolB"/>
    <property type="match status" value="1"/>
</dbReference>
<evidence type="ECO:0000256" key="4">
    <source>
        <dbReference type="ARBA" id="ARBA00022679"/>
    </source>
</evidence>
<dbReference type="SUPFAM" id="SSF55083">
    <property type="entry name" value="6-hydroxymethyl-7,8-dihydropterin pyrophosphokinase, HPPK"/>
    <property type="match status" value="1"/>
</dbReference>
<reference evidence="12 13" key="1">
    <citation type="submission" date="2019-06" db="EMBL/GenBank/DDBJ databases">
        <title>Sequencing the genomes of 1000 actinobacteria strains.</title>
        <authorList>
            <person name="Klenk H.-P."/>
        </authorList>
    </citation>
    <scope>NUCLEOTIDE SEQUENCE [LARGE SCALE GENOMIC DNA]</scope>
    <source>
        <strain evidence="12 13">DSM 10596</strain>
    </source>
</reference>
<proteinExistence type="inferred from homology"/>
<protein>
    <recommendedName>
        <fullName evidence="9">Bifunctional folate synthesis protein</fullName>
    </recommendedName>
    <domain>
        <recommendedName>
            <fullName evidence="9">Dihydroneopterin aldolase</fullName>
            <shortName evidence="9">DHNA</shortName>
            <ecNumber evidence="9">4.1.2.25</ecNumber>
        </recommendedName>
        <alternativeName>
            <fullName evidence="9">7,8-dihydroneopterin aldolase</fullName>
        </alternativeName>
    </domain>
    <domain>
        <recommendedName>
            <fullName evidence="9">2-amino-4-hydroxy-6-hydroxymethyldihydropteridine pyrophosphokinase</fullName>
            <ecNumber evidence="9">2.7.6.3</ecNumber>
        </recommendedName>
        <alternativeName>
            <fullName evidence="9">6-hydroxymethyl-7,8-dihydropterin pyrophosphokinase</fullName>
            <shortName evidence="9">PPPK</shortName>
        </alternativeName>
        <alternativeName>
            <fullName evidence="9">7,8-dihydro-6-hydroxymethylpterin pyrophosphokinase</fullName>
            <shortName evidence="9">HPPK</shortName>
        </alternativeName>
    </domain>
</protein>
<dbReference type="InterPro" id="IPR000550">
    <property type="entry name" value="Hppk"/>
</dbReference>
<dbReference type="GO" id="GO:0016301">
    <property type="term" value="F:kinase activity"/>
    <property type="evidence" value="ECO:0007669"/>
    <property type="project" value="UniProtKB-KW"/>
</dbReference>
<dbReference type="InterPro" id="IPR006156">
    <property type="entry name" value="Dihydroneopterin_aldolase"/>
</dbReference>
<dbReference type="Proteomes" id="UP000316181">
    <property type="component" value="Unassembled WGS sequence"/>
</dbReference>
<evidence type="ECO:0000313" key="12">
    <source>
        <dbReference type="EMBL" id="TQK76362.1"/>
    </source>
</evidence>
<keyword evidence="9" id="KW-0456">Lyase</keyword>
<keyword evidence="4" id="KW-0808">Transferase</keyword>
<dbReference type="RefSeq" id="WP_142111653.1">
    <property type="nucleotide sequence ID" value="NZ_BAAATB010000002.1"/>
</dbReference>
<keyword evidence="7" id="KW-0067">ATP-binding</keyword>
<dbReference type="OrthoDB" id="9808041at2"/>
<evidence type="ECO:0000256" key="2">
    <source>
        <dbReference type="ARBA" id="ARBA00005051"/>
    </source>
</evidence>
<comment type="similarity">
    <text evidence="3">In the N-terminal section; belongs to the DHNA family.</text>
</comment>
<dbReference type="NCBIfam" id="TIGR01498">
    <property type="entry name" value="folK"/>
    <property type="match status" value="1"/>
</dbReference>
<dbReference type="UniPathway" id="UPA00077">
    <property type="reaction ID" value="UER00154"/>
</dbReference>
<dbReference type="CDD" id="cd00534">
    <property type="entry name" value="DHNA_DHNTPE"/>
    <property type="match status" value="1"/>
</dbReference>
<organism evidence="12 13">
    <name type="scientific">Rarobacter incanus</name>
    <dbReference type="NCBI Taxonomy" id="153494"/>
    <lineage>
        <taxon>Bacteria</taxon>
        <taxon>Bacillati</taxon>
        <taxon>Actinomycetota</taxon>
        <taxon>Actinomycetes</taxon>
        <taxon>Micrococcales</taxon>
        <taxon>Rarobacteraceae</taxon>
        <taxon>Rarobacter</taxon>
    </lineage>
</organism>
<evidence type="ECO:0000313" key="13">
    <source>
        <dbReference type="Proteomes" id="UP000316181"/>
    </source>
</evidence>
<evidence type="ECO:0000256" key="1">
    <source>
        <dbReference type="ARBA" id="ARBA00000198"/>
    </source>
</evidence>
<dbReference type="SMART" id="SM00905">
    <property type="entry name" value="FolB"/>
    <property type="match status" value="1"/>
</dbReference>
<comment type="pathway">
    <text evidence="2">Cofactor biosynthesis; tetrahydrofolate biosynthesis; 2-amino-4-hydroxy-6-hydroxymethyl-7,8-dihydropteridine diphosphate from 7,8-dihydroneopterin triphosphate: step 4/4.</text>
</comment>
<dbReference type="CDD" id="cd00483">
    <property type="entry name" value="HPPK"/>
    <property type="match status" value="1"/>
</dbReference>
<dbReference type="GO" id="GO:0046656">
    <property type="term" value="P:folic acid biosynthetic process"/>
    <property type="evidence" value="ECO:0007669"/>
    <property type="project" value="UniProtKB-UniRule"/>
</dbReference>
<keyword evidence="6 12" id="KW-0418">Kinase</keyword>
<comment type="catalytic activity">
    <reaction evidence="9">
        <text>7,8-dihydroneopterin = 6-hydroxymethyl-7,8-dihydropterin + glycolaldehyde</text>
        <dbReference type="Rhea" id="RHEA:10540"/>
        <dbReference type="ChEBI" id="CHEBI:17001"/>
        <dbReference type="ChEBI" id="CHEBI:17071"/>
        <dbReference type="ChEBI" id="CHEBI:44841"/>
        <dbReference type="EC" id="4.1.2.25"/>
    </reaction>
</comment>
<dbReference type="EC" id="2.7.6.3" evidence="9"/>
<evidence type="ECO:0000256" key="8">
    <source>
        <dbReference type="ARBA" id="ARBA00022909"/>
    </source>
</evidence>
<name>A0A542SP49_9MICO</name>
<evidence type="ECO:0000256" key="10">
    <source>
        <dbReference type="SAM" id="MobiDB-lite"/>
    </source>
</evidence>
<evidence type="ECO:0000259" key="11">
    <source>
        <dbReference type="SMART" id="SM00905"/>
    </source>
</evidence>
<comment type="caution">
    <text evidence="12">The sequence shown here is derived from an EMBL/GenBank/DDBJ whole genome shotgun (WGS) entry which is preliminary data.</text>
</comment>
<evidence type="ECO:0000256" key="9">
    <source>
        <dbReference type="RuleBase" id="RU362079"/>
    </source>
</evidence>
<feature type="region of interest" description="Disordered" evidence="10">
    <location>
        <begin position="134"/>
        <end position="193"/>
    </location>
</feature>
<dbReference type="GO" id="GO:0046654">
    <property type="term" value="P:tetrahydrofolate biosynthetic process"/>
    <property type="evidence" value="ECO:0007669"/>
    <property type="project" value="UniProtKB-UniRule"/>
</dbReference>
<dbReference type="AlphaFoldDB" id="A0A542SP49"/>
<evidence type="ECO:0000256" key="6">
    <source>
        <dbReference type="ARBA" id="ARBA00022777"/>
    </source>
</evidence>
<comment type="function">
    <text evidence="9">Catalyzes the conversion of 7,8-dihydroneopterin to 6-hydroxymethyl-7,8-dihydropterin.</text>
</comment>
<dbReference type="NCBIfam" id="TIGR00526">
    <property type="entry name" value="folB_dom"/>
    <property type="match status" value="1"/>
</dbReference>
<evidence type="ECO:0000256" key="5">
    <source>
        <dbReference type="ARBA" id="ARBA00022741"/>
    </source>
</evidence>
<dbReference type="InterPro" id="IPR006157">
    <property type="entry name" value="FolB_dom"/>
</dbReference>
<dbReference type="Pfam" id="PF01288">
    <property type="entry name" value="HPPK"/>
    <property type="match status" value="1"/>
</dbReference>
<feature type="domain" description="Dihydroneopterin aldolase/epimerase" evidence="11">
    <location>
        <begin position="5"/>
        <end position="117"/>
    </location>
</feature>
<gene>
    <name evidence="12" type="ORF">FB389_1032</name>
</gene>
<comment type="similarity">
    <text evidence="9">Belongs to the DHNA family.</text>
</comment>
<dbReference type="GO" id="GO:0004150">
    <property type="term" value="F:dihydroneopterin aldolase activity"/>
    <property type="evidence" value="ECO:0007669"/>
    <property type="project" value="UniProtKB-UniRule"/>
</dbReference>
<dbReference type="Gene3D" id="3.30.1130.10">
    <property type="match status" value="1"/>
</dbReference>
<keyword evidence="5" id="KW-0547">Nucleotide-binding</keyword>
<keyword evidence="13" id="KW-1185">Reference proteome</keyword>
<dbReference type="InterPro" id="IPR035907">
    <property type="entry name" value="Hppk_sf"/>
</dbReference>
<comment type="catalytic activity">
    <reaction evidence="1">
        <text>6-hydroxymethyl-7,8-dihydropterin + ATP = (7,8-dihydropterin-6-yl)methyl diphosphate + AMP + H(+)</text>
        <dbReference type="Rhea" id="RHEA:11412"/>
        <dbReference type="ChEBI" id="CHEBI:15378"/>
        <dbReference type="ChEBI" id="CHEBI:30616"/>
        <dbReference type="ChEBI" id="CHEBI:44841"/>
        <dbReference type="ChEBI" id="CHEBI:72950"/>
        <dbReference type="ChEBI" id="CHEBI:456215"/>
        <dbReference type="EC" id="2.7.6.3"/>
    </reaction>
</comment>
<keyword evidence="8 9" id="KW-0289">Folate biosynthesis</keyword>
<dbReference type="InterPro" id="IPR043133">
    <property type="entry name" value="GTP-CH-I_C/QueF"/>
</dbReference>
<dbReference type="GO" id="GO:0003848">
    <property type="term" value="F:2-amino-4-hydroxy-6-hydroxymethyldihydropteridine diphosphokinase activity"/>
    <property type="evidence" value="ECO:0007669"/>
    <property type="project" value="UniProtKB-EC"/>
</dbReference>
<dbReference type="NCBIfam" id="TIGR00525">
    <property type="entry name" value="folB"/>
    <property type="match status" value="1"/>
</dbReference>
<evidence type="ECO:0000256" key="7">
    <source>
        <dbReference type="ARBA" id="ARBA00022840"/>
    </source>
</evidence>
<dbReference type="EMBL" id="VFNV01000001">
    <property type="protein sequence ID" value="TQK76362.1"/>
    <property type="molecule type" value="Genomic_DNA"/>
</dbReference>
<sequence>MGDLIRITGIRAYGFHGVLESEKRDGQEFVVDVEIGLDTRQAAMRDDLSLTADYGIIAQRVAGEVAATRFDLIESLAAHLAAVVLSYHAVDTATITIHKPSAPIPVPFDDVTLTVRRTRADLVAIADAPVDGQRAAREAEASSIDSPIDPVTPAPLGAPSQAREAEASSIDSPIDPVTPAPLGAPSQAREDQALPVRRSVSAPTPVIHTASSYQPSLPVPAVLALGANVGDAAGTLRQAIREISMLPNIAITGVGPLARTAPVGGPVEQPDYFNTVITIVTTHSPANLLMLTSSIEQMFGRERNVQWGPRTLDIDIIAYDDFVIEEPDLSIPHPRAHERAFVLLPWAHLDPTAVLDPQSGQTIEQLAALAPDRFGVKALSLDWFATDTLPTADTVWPVGHEALS</sequence>
<accession>A0A542SP49</accession>
<evidence type="ECO:0000256" key="3">
    <source>
        <dbReference type="ARBA" id="ARBA00009640"/>
    </source>
</evidence>
<dbReference type="GO" id="GO:0005524">
    <property type="term" value="F:ATP binding"/>
    <property type="evidence" value="ECO:0007669"/>
    <property type="project" value="UniProtKB-KW"/>
</dbReference>
<dbReference type="EC" id="4.1.2.25" evidence="9"/>